<evidence type="ECO:0000313" key="1">
    <source>
        <dbReference type="EMBL" id="MCZ8511823.1"/>
    </source>
</evidence>
<keyword evidence="2" id="KW-1185">Reference proteome</keyword>
<protein>
    <submittedName>
        <fullName evidence="1">Uncharacterized protein</fullName>
    </submittedName>
</protein>
<dbReference type="EMBL" id="JAQAGZ010000003">
    <property type="protein sequence ID" value="MCZ8511823.1"/>
    <property type="molecule type" value="Genomic_DNA"/>
</dbReference>
<gene>
    <name evidence="1" type="ORF">O9H85_05185</name>
</gene>
<reference evidence="1 2" key="1">
    <citation type="submission" date="2022-12" db="EMBL/GenBank/DDBJ databases">
        <title>Draft genome sequence of Paenibacillus sp. dW9.</title>
        <authorList>
            <person name="Choi E.-W."/>
            <person name="Kim D.-U."/>
        </authorList>
    </citation>
    <scope>NUCLEOTIDE SEQUENCE [LARGE SCALE GENOMIC DNA]</scope>
    <source>
        <strain evidence="2">dW9</strain>
    </source>
</reference>
<proteinExistence type="predicted"/>
<sequence length="202" mass="23058">MRPILPAPDTIEYGWGYLEDSAPGWWVIQVTGPEVRADWHVLNKGVQGQLCWKRGEKVVITKRPPFEATGGRPLPELAEIRSVRLRAAGDSCRTPDIYRVSLNGTEIGIFPRLEYFDARQYLEIAPEHWPLLKGKNELTIHTPDEPMTIGAIVLEVETEKGWVRSTVSDYYANTNKWDRWGSSNFVQITGGERIRFELCFAE</sequence>
<dbReference type="Proteomes" id="UP001527882">
    <property type="component" value="Unassembled WGS sequence"/>
</dbReference>
<dbReference type="RefSeq" id="WP_269880222.1">
    <property type="nucleotide sequence ID" value="NZ_JAQAGZ010000003.1"/>
</dbReference>
<name>A0ABT4Q4L8_9BACL</name>
<comment type="caution">
    <text evidence="1">The sequence shown here is derived from an EMBL/GenBank/DDBJ whole genome shotgun (WGS) entry which is preliminary data.</text>
</comment>
<evidence type="ECO:0000313" key="2">
    <source>
        <dbReference type="Proteomes" id="UP001527882"/>
    </source>
</evidence>
<organism evidence="1 2">
    <name type="scientific">Paenibacillus gyeongsangnamensis</name>
    <dbReference type="NCBI Taxonomy" id="3388067"/>
    <lineage>
        <taxon>Bacteria</taxon>
        <taxon>Bacillati</taxon>
        <taxon>Bacillota</taxon>
        <taxon>Bacilli</taxon>
        <taxon>Bacillales</taxon>
        <taxon>Paenibacillaceae</taxon>
        <taxon>Paenibacillus</taxon>
    </lineage>
</organism>
<accession>A0ABT4Q4L8</accession>